<accession>A0A7R9GFB2</accession>
<comment type="subcellular location">
    <subcellularLocation>
        <location evidence="1">Cytoplasm</location>
    </subcellularLocation>
</comment>
<dbReference type="EMBL" id="OA884160">
    <property type="protein sequence ID" value="CAD7280366.1"/>
    <property type="molecule type" value="Genomic_DNA"/>
</dbReference>
<keyword evidence="4" id="KW-0808">Transferase</keyword>
<dbReference type="InterPro" id="IPR041309">
    <property type="entry name" value="TBK1_CC1"/>
</dbReference>
<evidence type="ECO:0000313" key="12">
    <source>
        <dbReference type="EMBL" id="CAD7280366.1"/>
    </source>
</evidence>
<dbReference type="InterPro" id="IPR029071">
    <property type="entry name" value="Ubiquitin-like_domsf"/>
</dbReference>
<reference evidence="12" key="1">
    <citation type="submission" date="2020-11" db="EMBL/GenBank/DDBJ databases">
        <authorList>
            <person name="Tran Van P."/>
        </authorList>
    </citation>
    <scope>NUCLEOTIDE SEQUENCE</scope>
</reference>
<dbReference type="PANTHER" id="PTHR22969">
    <property type="entry name" value="IKB KINASE"/>
    <property type="match status" value="1"/>
</dbReference>
<dbReference type="Pfam" id="PF18394">
    <property type="entry name" value="TBK1_CCD1"/>
    <property type="match status" value="1"/>
</dbReference>
<evidence type="ECO:0000259" key="11">
    <source>
        <dbReference type="PROSITE" id="PS50011"/>
    </source>
</evidence>
<dbReference type="OrthoDB" id="10013850at2759"/>
<sequence length="838" mass="93754">MSYLRGSMNYVWCTTSVLGKGATGAVYQGVNKHNGEPVAVKTFNQVSHLRPPEVQMREFEVLKKVKHENIVKLLAIEEEVDGRGKVIVMELCTGGSLFNILDDPENTYGLEETEFIHVLAHLSAGMKHLRDLNMVHRDLKPGNIMKFVAPDGSTIYKLTDFGAARELDDDQQFMSLYGTEEYLHPDMYERAVLRKPVGKTFNASVDLWSIGVTLFHVATGQLPFRPFGGRKNKETMHYITTEKASGVISGIQTSENGPIEWSRDFPDTCLLSKGLQTHVTALLGGLMEVDPLKMWTFDKFFAEVTRVLARKPIKVYCVNTTSNITVFLDPTTETFEDFRRLIQSQTKVIPDAQILLRNGFILDGLDEQWKRWQSGQASSRAFRTASFTPQTPDLESMAMFDREDNNVRCTTITSSASRLPKFPNFPTVISVENDASTAKVTCSVAHAVKRVVEDIREAHSRSYEAVGWLTEVVVKRTQELLVRSEEALALALSLKQRLLLAKASASAVFPLAASSRSDNVDDLCSQLEDLVSDKTASCSTVEHQLTGIYSSISSLHRKLVDEESMRRQWNEALEDAEKELMQSAASNTKNVVQRDFDVGKAFNKAATYVAKLRESWQHLLRDRAARNLTYNDEQFHMLEKIKMQETSKLIQSLLQQECVPTLNHIADALADWFKAAQVNFVQLEVLEKDLVLASDATKVLAANLNLAQDRFQSGLSVLSSRLSLSVAKKSETSSEKKKRASPTGGADGSAASPRRPHRNQVPKVKSNKDYVKNTVNRLNEMYAVQAEVWDILQENNELIAEFCQVTTRLAGVDHQPPPPPPTTAFVANDEESSLVKKK</sequence>
<evidence type="ECO:0000256" key="2">
    <source>
        <dbReference type="ARBA" id="ARBA00022490"/>
    </source>
</evidence>
<dbReference type="SUPFAM" id="SSF54236">
    <property type="entry name" value="Ubiquitin-like"/>
    <property type="match status" value="1"/>
</dbReference>
<dbReference type="GO" id="GO:0010628">
    <property type="term" value="P:positive regulation of gene expression"/>
    <property type="evidence" value="ECO:0007669"/>
    <property type="project" value="UniProtKB-ARBA"/>
</dbReference>
<evidence type="ECO:0000256" key="5">
    <source>
        <dbReference type="ARBA" id="ARBA00022741"/>
    </source>
</evidence>
<dbReference type="FunFam" id="3.30.200.20:FF:000106">
    <property type="entry name" value="serine/threonine-protein kinase TBK1 isoform X1"/>
    <property type="match status" value="1"/>
</dbReference>
<dbReference type="InterPro" id="IPR017441">
    <property type="entry name" value="Protein_kinase_ATP_BS"/>
</dbReference>
<evidence type="ECO:0000256" key="8">
    <source>
        <dbReference type="PROSITE-ProRule" id="PRU10141"/>
    </source>
</evidence>
<dbReference type="GO" id="GO:0009967">
    <property type="term" value="P:positive regulation of signal transduction"/>
    <property type="evidence" value="ECO:0007669"/>
    <property type="project" value="UniProtKB-ARBA"/>
</dbReference>
<evidence type="ECO:0000256" key="4">
    <source>
        <dbReference type="ARBA" id="ARBA00022679"/>
    </source>
</evidence>
<keyword evidence="5 8" id="KW-0547">Nucleotide-binding</keyword>
<dbReference type="FunFam" id="1.10.510.10:FF:000100">
    <property type="entry name" value="inhibitor of nuclear factor kappa-B kinase subunit epsilon"/>
    <property type="match status" value="1"/>
</dbReference>
<dbReference type="PROSITE" id="PS00107">
    <property type="entry name" value="PROTEIN_KINASE_ATP"/>
    <property type="match status" value="1"/>
</dbReference>
<dbReference type="SUPFAM" id="SSF56112">
    <property type="entry name" value="Protein kinase-like (PK-like)"/>
    <property type="match status" value="1"/>
</dbReference>
<dbReference type="InterPro" id="IPR011009">
    <property type="entry name" value="Kinase-like_dom_sf"/>
</dbReference>
<keyword evidence="13" id="KW-1185">Reference proteome</keyword>
<feature type="coiled-coil region" evidence="9">
    <location>
        <begin position="559"/>
        <end position="586"/>
    </location>
</feature>
<feature type="region of interest" description="Disordered" evidence="10">
    <location>
        <begin position="813"/>
        <end position="838"/>
    </location>
</feature>
<keyword evidence="9" id="KW-0175">Coiled coil</keyword>
<dbReference type="GO" id="GO:0005524">
    <property type="term" value="F:ATP binding"/>
    <property type="evidence" value="ECO:0007669"/>
    <property type="project" value="UniProtKB-UniRule"/>
</dbReference>
<dbReference type="Gene3D" id="3.10.20.90">
    <property type="entry name" value="Phosphatidylinositol 3-kinase Catalytic Subunit, Chain A, domain 1"/>
    <property type="match status" value="1"/>
</dbReference>
<organism evidence="12">
    <name type="scientific">Notodromas monacha</name>
    <dbReference type="NCBI Taxonomy" id="399045"/>
    <lineage>
        <taxon>Eukaryota</taxon>
        <taxon>Metazoa</taxon>
        <taxon>Ecdysozoa</taxon>
        <taxon>Arthropoda</taxon>
        <taxon>Crustacea</taxon>
        <taxon>Oligostraca</taxon>
        <taxon>Ostracoda</taxon>
        <taxon>Podocopa</taxon>
        <taxon>Podocopida</taxon>
        <taxon>Cypridocopina</taxon>
        <taxon>Cypridoidea</taxon>
        <taxon>Cyprididae</taxon>
        <taxon>Notodromas</taxon>
    </lineage>
</organism>
<proteinExistence type="predicted"/>
<dbReference type="InterPro" id="IPR000719">
    <property type="entry name" value="Prot_kinase_dom"/>
</dbReference>
<dbReference type="Proteomes" id="UP000678499">
    <property type="component" value="Unassembled WGS sequence"/>
</dbReference>
<evidence type="ECO:0000256" key="7">
    <source>
        <dbReference type="ARBA" id="ARBA00022840"/>
    </source>
</evidence>
<dbReference type="PANTHER" id="PTHR22969:SF15">
    <property type="entry name" value="FI05319P"/>
    <property type="match status" value="1"/>
</dbReference>
<evidence type="ECO:0000256" key="10">
    <source>
        <dbReference type="SAM" id="MobiDB-lite"/>
    </source>
</evidence>
<name>A0A7R9GFB2_9CRUS</name>
<dbReference type="GO" id="GO:0004674">
    <property type="term" value="F:protein serine/threonine kinase activity"/>
    <property type="evidence" value="ECO:0007669"/>
    <property type="project" value="UniProtKB-KW"/>
</dbReference>
<dbReference type="InterPro" id="IPR051180">
    <property type="entry name" value="IKK"/>
</dbReference>
<feature type="binding site" evidence="8">
    <location>
        <position position="41"/>
    </location>
    <ligand>
        <name>ATP</name>
        <dbReference type="ChEBI" id="CHEBI:30616"/>
    </ligand>
</feature>
<feature type="domain" description="Protein kinase" evidence="11">
    <location>
        <begin position="12"/>
        <end position="308"/>
    </location>
</feature>
<dbReference type="AlphaFoldDB" id="A0A7R9GFB2"/>
<evidence type="ECO:0000256" key="1">
    <source>
        <dbReference type="ARBA" id="ARBA00004496"/>
    </source>
</evidence>
<dbReference type="Gene3D" id="1.20.1270.420">
    <property type="match status" value="1"/>
</dbReference>
<dbReference type="SMART" id="SM00220">
    <property type="entry name" value="S_TKc"/>
    <property type="match status" value="1"/>
</dbReference>
<protein>
    <recommendedName>
        <fullName evidence="11">Protein kinase domain-containing protein</fullName>
    </recommendedName>
</protein>
<evidence type="ECO:0000256" key="6">
    <source>
        <dbReference type="ARBA" id="ARBA00022777"/>
    </source>
</evidence>
<keyword evidence="3" id="KW-0723">Serine/threonine-protein kinase</keyword>
<dbReference type="PROSITE" id="PS50011">
    <property type="entry name" value="PROTEIN_KINASE_DOM"/>
    <property type="match status" value="1"/>
</dbReference>
<keyword evidence="2" id="KW-0963">Cytoplasm</keyword>
<evidence type="ECO:0000313" key="13">
    <source>
        <dbReference type="Proteomes" id="UP000678499"/>
    </source>
</evidence>
<feature type="region of interest" description="Disordered" evidence="10">
    <location>
        <begin position="728"/>
        <end position="768"/>
    </location>
</feature>
<dbReference type="Gene3D" id="3.30.200.20">
    <property type="entry name" value="Phosphorylase Kinase, domain 1"/>
    <property type="match status" value="1"/>
</dbReference>
<dbReference type="GO" id="GO:0045089">
    <property type="term" value="P:positive regulation of innate immune response"/>
    <property type="evidence" value="ECO:0007669"/>
    <property type="project" value="UniProtKB-ARBA"/>
</dbReference>
<dbReference type="GO" id="GO:0005737">
    <property type="term" value="C:cytoplasm"/>
    <property type="evidence" value="ECO:0007669"/>
    <property type="project" value="UniProtKB-SubCell"/>
</dbReference>
<keyword evidence="6" id="KW-0418">Kinase</keyword>
<gene>
    <name evidence="12" type="ORF">NMOB1V02_LOCUS8026</name>
</gene>
<dbReference type="Pfam" id="PF00069">
    <property type="entry name" value="Pkinase"/>
    <property type="match status" value="1"/>
</dbReference>
<dbReference type="Gene3D" id="1.10.510.10">
    <property type="entry name" value="Transferase(Phosphotransferase) domain 1"/>
    <property type="match status" value="1"/>
</dbReference>
<dbReference type="GO" id="GO:0006950">
    <property type="term" value="P:response to stress"/>
    <property type="evidence" value="ECO:0007669"/>
    <property type="project" value="UniProtKB-ARBA"/>
</dbReference>
<evidence type="ECO:0000256" key="9">
    <source>
        <dbReference type="SAM" id="Coils"/>
    </source>
</evidence>
<dbReference type="EMBL" id="CAJPEX010002123">
    <property type="protein sequence ID" value="CAG0920518.1"/>
    <property type="molecule type" value="Genomic_DNA"/>
</dbReference>
<keyword evidence="7 8" id="KW-0067">ATP-binding</keyword>
<evidence type="ECO:0000256" key="3">
    <source>
        <dbReference type="ARBA" id="ARBA00022527"/>
    </source>
</evidence>